<dbReference type="AlphaFoldDB" id="A0A1H6ZTN5"/>
<protein>
    <submittedName>
        <fullName evidence="1">Uncharacterized protein</fullName>
    </submittedName>
</protein>
<feature type="non-terminal residue" evidence="1">
    <location>
        <position position="213"/>
    </location>
</feature>
<evidence type="ECO:0000313" key="2">
    <source>
        <dbReference type="Proteomes" id="UP000199005"/>
    </source>
</evidence>
<dbReference type="EMBL" id="FNYO01000180">
    <property type="protein sequence ID" value="SEJ56853.1"/>
    <property type="molecule type" value="Genomic_DNA"/>
</dbReference>
<organism evidence="1 2">
    <name type="scientific">Azotobacter beijerinckii</name>
    <dbReference type="NCBI Taxonomy" id="170623"/>
    <lineage>
        <taxon>Bacteria</taxon>
        <taxon>Pseudomonadati</taxon>
        <taxon>Pseudomonadota</taxon>
        <taxon>Gammaproteobacteria</taxon>
        <taxon>Pseudomonadales</taxon>
        <taxon>Pseudomonadaceae</taxon>
        <taxon>Azotobacter</taxon>
    </lineage>
</organism>
<gene>
    <name evidence="1" type="ORF">SAMN04244579_04817</name>
</gene>
<accession>A0A1H6ZTN5</accession>
<name>A0A1H6ZTN5_9GAMM</name>
<evidence type="ECO:0000313" key="1">
    <source>
        <dbReference type="EMBL" id="SEJ56853.1"/>
    </source>
</evidence>
<sequence length="213" mass="23349">MTTKPPAQLLNTLLNDLAGQATVAVGFWNGITQVEARHTVDGLMVDEKRYRLDSPVLNPGIGVACNAIRLIEDNSDPRTQVSGMGRHAPAHFPLKTDQSGHWVCNHHAVFSYCPNAVRRGDDFSRHANPARRLHVTCNQPRLAPGERPVAPPDCTTGPTFTRPKTVLTIACHFLLNPVFVNQARYTAKFTNIVCHKRTAGGYRMTCDSSVIGA</sequence>
<reference evidence="1 2" key="1">
    <citation type="submission" date="2016-10" db="EMBL/GenBank/DDBJ databases">
        <authorList>
            <person name="de Groot N.N."/>
        </authorList>
    </citation>
    <scope>NUCLEOTIDE SEQUENCE [LARGE SCALE GENOMIC DNA]</scope>
    <source>
        <strain evidence="1 2">DSM 1041</strain>
    </source>
</reference>
<dbReference type="Proteomes" id="UP000199005">
    <property type="component" value="Unassembled WGS sequence"/>
</dbReference>
<proteinExistence type="predicted"/>